<evidence type="ECO:0000256" key="1">
    <source>
        <dbReference type="ARBA" id="ARBA00004123"/>
    </source>
</evidence>
<gene>
    <name evidence="4" type="ORF">LMH87_010095</name>
</gene>
<reference evidence="4" key="1">
    <citation type="journal article" date="2023" name="Access Microbiol">
        <title>De-novo genome assembly for Akanthomyces muscarius, a biocontrol agent of insect agricultural pests.</title>
        <authorList>
            <person name="Erdos Z."/>
            <person name="Studholme D.J."/>
            <person name="Raymond B."/>
            <person name="Sharma M."/>
        </authorList>
    </citation>
    <scope>NUCLEOTIDE SEQUENCE</scope>
    <source>
        <strain evidence="4">Ve6</strain>
    </source>
</reference>
<dbReference type="InterPro" id="IPR036600">
    <property type="entry name" value="PAH_sf"/>
</dbReference>
<accession>A0A9W8QFC2</accession>
<dbReference type="EMBL" id="JAJHUN010000008">
    <property type="protein sequence ID" value="KAJ4153614.1"/>
    <property type="molecule type" value="Genomic_DNA"/>
</dbReference>
<sequence>MAENPTSTTTGNSSHSIDLTGLNRSLSFVLDVKERLKDSEKERYEKFLAAFAKYQESTASSASVSAEQENKDTLRAEVNEVLAGHDDLLAEFKHLSPE</sequence>
<evidence type="ECO:0000313" key="5">
    <source>
        <dbReference type="Proteomes" id="UP001144673"/>
    </source>
</evidence>
<proteinExistence type="predicted"/>
<dbReference type="Proteomes" id="UP001144673">
    <property type="component" value="Chromosome 5"/>
</dbReference>
<dbReference type="Pfam" id="PF02671">
    <property type="entry name" value="PAH"/>
    <property type="match status" value="1"/>
</dbReference>
<dbReference type="InterPro" id="IPR003822">
    <property type="entry name" value="PAH"/>
</dbReference>
<keyword evidence="2 3" id="KW-0539">Nucleus</keyword>
<keyword evidence="5" id="KW-1185">Reference proteome</keyword>
<dbReference type="GeneID" id="80897254"/>
<comment type="caution">
    <text evidence="4">The sequence shown here is derived from an EMBL/GenBank/DDBJ whole genome shotgun (WGS) entry which is preliminary data.</text>
</comment>
<evidence type="ECO:0000256" key="3">
    <source>
        <dbReference type="PROSITE-ProRule" id="PRU00810"/>
    </source>
</evidence>
<dbReference type="GO" id="GO:0005634">
    <property type="term" value="C:nucleus"/>
    <property type="evidence" value="ECO:0007669"/>
    <property type="project" value="UniProtKB-SubCell"/>
</dbReference>
<dbReference type="RefSeq" id="XP_056054272.1">
    <property type="nucleotide sequence ID" value="XM_056197199.1"/>
</dbReference>
<dbReference type="GO" id="GO:0006355">
    <property type="term" value="P:regulation of DNA-templated transcription"/>
    <property type="evidence" value="ECO:0007669"/>
    <property type="project" value="InterPro"/>
</dbReference>
<protein>
    <submittedName>
        <fullName evidence="4">Uncharacterized protein</fullName>
    </submittedName>
</protein>
<dbReference type="SUPFAM" id="SSF47762">
    <property type="entry name" value="PAH2 domain"/>
    <property type="match status" value="1"/>
</dbReference>
<comment type="subcellular location">
    <subcellularLocation>
        <location evidence="1 3">Nucleus</location>
    </subcellularLocation>
</comment>
<evidence type="ECO:0000256" key="2">
    <source>
        <dbReference type="ARBA" id="ARBA00023242"/>
    </source>
</evidence>
<dbReference type="KEGG" id="amus:LMH87_010095"/>
<dbReference type="PROSITE" id="PS51477">
    <property type="entry name" value="PAH"/>
    <property type="match status" value="1"/>
</dbReference>
<organism evidence="4 5">
    <name type="scientific">Akanthomyces muscarius</name>
    <name type="common">Entomopathogenic fungus</name>
    <name type="synonym">Lecanicillium muscarium</name>
    <dbReference type="NCBI Taxonomy" id="2231603"/>
    <lineage>
        <taxon>Eukaryota</taxon>
        <taxon>Fungi</taxon>
        <taxon>Dikarya</taxon>
        <taxon>Ascomycota</taxon>
        <taxon>Pezizomycotina</taxon>
        <taxon>Sordariomycetes</taxon>
        <taxon>Hypocreomycetidae</taxon>
        <taxon>Hypocreales</taxon>
        <taxon>Cordycipitaceae</taxon>
        <taxon>Akanthomyces</taxon>
    </lineage>
</organism>
<evidence type="ECO:0000313" key="4">
    <source>
        <dbReference type="EMBL" id="KAJ4153614.1"/>
    </source>
</evidence>
<dbReference type="AlphaFoldDB" id="A0A9W8QFC2"/>
<name>A0A9W8QFC2_AKAMU</name>
<dbReference type="Gene3D" id="1.20.1160.11">
    <property type="entry name" value="Paired amphipathic helix"/>
    <property type="match status" value="1"/>
</dbReference>